<accession>U5DL83</accession>
<dbReference type="EMBL" id="ASSJ01000047">
    <property type="protein sequence ID" value="ERN41622.1"/>
    <property type="molecule type" value="Genomic_DNA"/>
</dbReference>
<evidence type="ECO:0000313" key="2">
    <source>
        <dbReference type="Proteomes" id="UP000016960"/>
    </source>
</evidence>
<dbReference type="AlphaFoldDB" id="U5DL83"/>
<dbReference type="InParanoid" id="U5DL83"/>
<comment type="caution">
    <text evidence="1">The sequence shown here is derived from an EMBL/GenBank/DDBJ whole genome shotgun (WGS) entry which is preliminary data.</text>
</comment>
<organism evidence="1 2">
    <name type="scientific">Rubidibacter lacunae KORDI 51-2</name>
    <dbReference type="NCBI Taxonomy" id="582515"/>
    <lineage>
        <taxon>Bacteria</taxon>
        <taxon>Bacillati</taxon>
        <taxon>Cyanobacteriota</taxon>
        <taxon>Cyanophyceae</taxon>
        <taxon>Oscillatoriophycideae</taxon>
        <taxon>Chroococcales</taxon>
        <taxon>Aphanothecaceae</taxon>
        <taxon>Rubidibacter</taxon>
    </lineage>
</organism>
<gene>
    <name evidence="1" type="ORF">KR51_00018480</name>
</gene>
<proteinExistence type="predicted"/>
<name>U5DL83_9CHRO</name>
<keyword evidence="2" id="KW-1185">Reference proteome</keyword>
<dbReference type="Proteomes" id="UP000016960">
    <property type="component" value="Unassembled WGS sequence"/>
</dbReference>
<protein>
    <submittedName>
        <fullName evidence="1">Uncharacterized protein</fullName>
    </submittedName>
</protein>
<reference evidence="1 2" key="1">
    <citation type="submission" date="2013-05" db="EMBL/GenBank/DDBJ databases">
        <title>Draft genome sequence of Rubidibacter lacunae KORDI 51-2.</title>
        <authorList>
            <person name="Choi D.H."/>
            <person name="Noh J.H."/>
            <person name="Kwon K.-K."/>
            <person name="Lee J.-H."/>
            <person name="Ryu J.-Y."/>
        </authorList>
    </citation>
    <scope>NUCLEOTIDE SEQUENCE [LARGE SCALE GENOMIC DNA]</scope>
    <source>
        <strain evidence="1 2">KORDI 51-2</strain>
    </source>
</reference>
<evidence type="ECO:0000313" key="1">
    <source>
        <dbReference type="EMBL" id="ERN41622.1"/>
    </source>
</evidence>
<sequence length="84" mass="9644">MRTTNQSIAMSNRQNCAATDRYLQRHRRRGGRRVGKFDWQFAPIAHVHSLVKKAVLVDRSHCNFGPVPELDVEDLDDEAVSVRI</sequence>
<dbReference type="STRING" id="582515.KR51_00018480"/>